<dbReference type="Proteomes" id="UP000669179">
    <property type="component" value="Unassembled WGS sequence"/>
</dbReference>
<dbReference type="Gene3D" id="3.40.50.720">
    <property type="entry name" value="NAD(P)-binding Rossmann-like Domain"/>
    <property type="match status" value="1"/>
</dbReference>
<protein>
    <submittedName>
        <fullName evidence="4">SDR family oxidoreductase</fullName>
    </submittedName>
</protein>
<comment type="similarity">
    <text evidence="1">Belongs to the short-chain dehydrogenases/reductases (SDR) family.</text>
</comment>
<keyword evidence="5" id="KW-1185">Reference proteome</keyword>
<dbReference type="PRINTS" id="PR00080">
    <property type="entry name" value="SDRFAMILY"/>
</dbReference>
<evidence type="ECO:0000313" key="5">
    <source>
        <dbReference type="Proteomes" id="UP000669179"/>
    </source>
</evidence>
<comment type="caution">
    <text evidence="4">The sequence shown here is derived from an EMBL/GenBank/DDBJ whole genome shotgun (WGS) entry which is preliminary data.</text>
</comment>
<name>A0A939PDI1_9ACTN</name>
<dbReference type="AlphaFoldDB" id="A0A939PDI1"/>
<proteinExistence type="inferred from homology"/>
<evidence type="ECO:0000256" key="2">
    <source>
        <dbReference type="ARBA" id="ARBA00023002"/>
    </source>
</evidence>
<dbReference type="FunFam" id="3.40.50.720:FF:000084">
    <property type="entry name" value="Short-chain dehydrogenase reductase"/>
    <property type="match status" value="1"/>
</dbReference>
<dbReference type="SUPFAM" id="SSF51735">
    <property type="entry name" value="NAD(P)-binding Rossmann-fold domains"/>
    <property type="match status" value="1"/>
</dbReference>
<accession>A0A939PDI1</accession>
<dbReference type="Pfam" id="PF13561">
    <property type="entry name" value="adh_short_C2"/>
    <property type="match status" value="1"/>
</dbReference>
<evidence type="ECO:0000256" key="1">
    <source>
        <dbReference type="ARBA" id="ARBA00006484"/>
    </source>
</evidence>
<dbReference type="InterPro" id="IPR002347">
    <property type="entry name" value="SDR_fam"/>
</dbReference>
<dbReference type="PANTHER" id="PTHR42879">
    <property type="entry name" value="3-OXOACYL-(ACYL-CARRIER-PROTEIN) REDUCTASE"/>
    <property type="match status" value="1"/>
</dbReference>
<dbReference type="GO" id="GO:0016491">
    <property type="term" value="F:oxidoreductase activity"/>
    <property type="evidence" value="ECO:0007669"/>
    <property type="project" value="UniProtKB-KW"/>
</dbReference>
<dbReference type="EMBL" id="JAGEOJ010000004">
    <property type="protein sequence ID" value="MBO2447689.1"/>
    <property type="molecule type" value="Genomic_DNA"/>
</dbReference>
<dbReference type="NCBIfam" id="NF009466">
    <property type="entry name" value="PRK12826.1-2"/>
    <property type="match status" value="1"/>
</dbReference>
<reference evidence="4" key="1">
    <citation type="submission" date="2021-03" db="EMBL/GenBank/DDBJ databases">
        <authorList>
            <person name="Kanchanasin P."/>
            <person name="Saeng-In P."/>
            <person name="Phongsopitanun W."/>
            <person name="Yuki M."/>
            <person name="Kudo T."/>
            <person name="Ohkuma M."/>
            <person name="Tanasupawat S."/>
        </authorList>
    </citation>
    <scope>NUCLEOTIDE SEQUENCE</scope>
    <source>
        <strain evidence="4">GKU 128</strain>
    </source>
</reference>
<sequence length="253" mass="25977">MSSSENTDRVAIVTGGASGIGLATARHLAAEGHPVAVFDVQAQAAEKAAEELRADGAQALACEVDVTDHAAIAKALGTVREQLGPVSIIVTSAGIEAFDPVGEITPEKWNRIIGVNLTGTFNSIQPVIPDMVAAGWGRIITISSVSAQGGAPNMAHYVASKGGVMALTKALSYDLAPQGITVNTIPPSIVDTPMARHAEETGDFPGIDDLAPMTPVRRIGTADDIAAACAFLCSDKASFITGQVIGVNGGWYM</sequence>
<dbReference type="PROSITE" id="PS00061">
    <property type="entry name" value="ADH_SHORT"/>
    <property type="match status" value="1"/>
</dbReference>
<dbReference type="InterPro" id="IPR050259">
    <property type="entry name" value="SDR"/>
</dbReference>
<keyword evidence="2" id="KW-0560">Oxidoreductase</keyword>
<dbReference type="InterPro" id="IPR036291">
    <property type="entry name" value="NAD(P)-bd_dom_sf"/>
</dbReference>
<evidence type="ECO:0000259" key="3">
    <source>
        <dbReference type="SMART" id="SM00822"/>
    </source>
</evidence>
<dbReference type="PRINTS" id="PR00081">
    <property type="entry name" value="GDHRDH"/>
</dbReference>
<organism evidence="4 5">
    <name type="scientific">Actinomadura barringtoniae</name>
    <dbReference type="NCBI Taxonomy" id="1427535"/>
    <lineage>
        <taxon>Bacteria</taxon>
        <taxon>Bacillati</taxon>
        <taxon>Actinomycetota</taxon>
        <taxon>Actinomycetes</taxon>
        <taxon>Streptosporangiales</taxon>
        <taxon>Thermomonosporaceae</taxon>
        <taxon>Actinomadura</taxon>
    </lineage>
</organism>
<feature type="domain" description="Ketoreductase" evidence="3">
    <location>
        <begin position="9"/>
        <end position="188"/>
    </location>
</feature>
<dbReference type="SMART" id="SM00822">
    <property type="entry name" value="PKS_KR"/>
    <property type="match status" value="1"/>
</dbReference>
<gene>
    <name evidence="4" type="ORF">J4573_11365</name>
</gene>
<dbReference type="NCBIfam" id="NF005559">
    <property type="entry name" value="PRK07231.1"/>
    <property type="match status" value="1"/>
</dbReference>
<dbReference type="RefSeq" id="WP_208255323.1">
    <property type="nucleotide sequence ID" value="NZ_JAGEOJ010000004.1"/>
</dbReference>
<dbReference type="InterPro" id="IPR057326">
    <property type="entry name" value="KR_dom"/>
</dbReference>
<dbReference type="PANTHER" id="PTHR42879:SF2">
    <property type="entry name" value="3-OXOACYL-[ACYL-CARRIER-PROTEIN] REDUCTASE FABG"/>
    <property type="match status" value="1"/>
</dbReference>
<dbReference type="InterPro" id="IPR020904">
    <property type="entry name" value="Sc_DH/Rdtase_CS"/>
</dbReference>
<dbReference type="GO" id="GO:0032787">
    <property type="term" value="P:monocarboxylic acid metabolic process"/>
    <property type="evidence" value="ECO:0007669"/>
    <property type="project" value="UniProtKB-ARBA"/>
</dbReference>
<evidence type="ECO:0000313" key="4">
    <source>
        <dbReference type="EMBL" id="MBO2447689.1"/>
    </source>
</evidence>